<comment type="catalytic activity">
    <reaction evidence="8">
        <text>L-threonyl-[protein] + ATP = 3-O-(5'-adenylyl)-L-threonyl-[protein] + diphosphate</text>
        <dbReference type="Rhea" id="RHEA:54292"/>
        <dbReference type="Rhea" id="RHEA-COMP:11060"/>
        <dbReference type="Rhea" id="RHEA-COMP:13847"/>
        <dbReference type="ChEBI" id="CHEBI:30013"/>
        <dbReference type="ChEBI" id="CHEBI:30616"/>
        <dbReference type="ChEBI" id="CHEBI:33019"/>
        <dbReference type="ChEBI" id="CHEBI:138113"/>
        <dbReference type="EC" id="2.7.7.108"/>
    </reaction>
</comment>
<keyword evidence="8" id="KW-0464">Manganese</keyword>
<keyword evidence="2 8" id="KW-0808">Transferase</keyword>
<comment type="catalytic activity">
    <reaction evidence="8">
        <text>L-tyrosyl-[protein] + ATP = O-(5'-adenylyl)-L-tyrosyl-[protein] + diphosphate</text>
        <dbReference type="Rhea" id="RHEA:54288"/>
        <dbReference type="Rhea" id="RHEA-COMP:10136"/>
        <dbReference type="Rhea" id="RHEA-COMP:13846"/>
        <dbReference type="ChEBI" id="CHEBI:30616"/>
        <dbReference type="ChEBI" id="CHEBI:33019"/>
        <dbReference type="ChEBI" id="CHEBI:46858"/>
        <dbReference type="ChEBI" id="CHEBI:83624"/>
        <dbReference type="EC" id="2.7.7.108"/>
    </reaction>
</comment>
<organism evidence="9 10">
    <name type="scientific">Ponticaulis profundi</name>
    <dbReference type="NCBI Taxonomy" id="2665222"/>
    <lineage>
        <taxon>Bacteria</taxon>
        <taxon>Pseudomonadati</taxon>
        <taxon>Pseudomonadota</taxon>
        <taxon>Alphaproteobacteria</taxon>
        <taxon>Hyphomonadales</taxon>
        <taxon>Hyphomonadaceae</taxon>
        <taxon>Ponticaulis</taxon>
    </lineage>
</organism>
<gene>
    <name evidence="8" type="primary">ydiU</name>
    <name evidence="8" type="synonym">selO</name>
    <name evidence="9" type="ORF">ACFQDM_10475</name>
</gene>
<evidence type="ECO:0000256" key="7">
    <source>
        <dbReference type="ARBA" id="ARBA00022842"/>
    </source>
</evidence>
<evidence type="ECO:0000256" key="3">
    <source>
        <dbReference type="ARBA" id="ARBA00022695"/>
    </source>
</evidence>
<feature type="binding site" evidence="8">
    <location>
        <position position="87"/>
    </location>
    <ligand>
        <name>ATP</name>
        <dbReference type="ChEBI" id="CHEBI:30616"/>
    </ligand>
</feature>
<dbReference type="Proteomes" id="UP001596303">
    <property type="component" value="Unassembled WGS sequence"/>
</dbReference>
<keyword evidence="6 8" id="KW-0067">ATP-binding</keyword>
<feature type="active site" description="Proton acceptor" evidence="8">
    <location>
        <position position="251"/>
    </location>
</feature>
<comment type="cofactor">
    <cofactor evidence="8">
        <name>Mg(2+)</name>
        <dbReference type="ChEBI" id="CHEBI:18420"/>
    </cofactor>
    <cofactor evidence="8">
        <name>Mn(2+)</name>
        <dbReference type="ChEBI" id="CHEBI:29035"/>
    </cofactor>
</comment>
<feature type="binding site" evidence="8">
    <location>
        <position position="261"/>
    </location>
    <ligand>
        <name>Mg(2+)</name>
        <dbReference type="ChEBI" id="CHEBI:18420"/>
    </ligand>
</feature>
<feature type="binding site" evidence="8">
    <location>
        <position position="84"/>
    </location>
    <ligand>
        <name>ATP</name>
        <dbReference type="ChEBI" id="CHEBI:30616"/>
    </ligand>
</feature>
<feature type="binding site" evidence="8">
    <location>
        <position position="252"/>
    </location>
    <ligand>
        <name>Mg(2+)</name>
        <dbReference type="ChEBI" id="CHEBI:18420"/>
    </ligand>
</feature>
<evidence type="ECO:0000313" key="9">
    <source>
        <dbReference type="EMBL" id="MFC6198509.1"/>
    </source>
</evidence>
<protein>
    <recommendedName>
        <fullName evidence="8">Protein nucleotidyltransferase YdiU</fullName>
        <ecNumber evidence="8">2.7.7.-</ecNumber>
    </recommendedName>
    <alternativeName>
        <fullName evidence="8">Protein adenylyltransferase YdiU</fullName>
        <ecNumber evidence="8">2.7.7.108</ecNumber>
    </alternativeName>
    <alternativeName>
        <fullName evidence="8">Protein uridylyltransferase YdiU</fullName>
        <ecNumber evidence="8">2.7.7.-</ecNumber>
    </alternativeName>
</protein>
<comment type="function">
    <text evidence="8">Nucleotidyltransferase involved in the post-translational modification of proteins. It can catalyze the addition of adenosine monophosphate (AMP) or uridine monophosphate (UMP) to a protein, resulting in modifications known as AMPylation and UMPylation.</text>
</comment>
<dbReference type="NCBIfam" id="NF000658">
    <property type="entry name" value="PRK00029.1"/>
    <property type="match status" value="1"/>
</dbReference>
<keyword evidence="7 8" id="KW-0460">Magnesium</keyword>
<sequence>MKHHPPFAELGSAFADAVEPAQFPEKKLRFRNQRAAKTVKLDDLSDVSWVKYFADFVPLPENLSEPLAIRYHGHQFGQYNPELGDGRGFLFAQLRDDQGRLLDLGTKGSGQTPYSRFGDGRLTLKGGVREVLATEMLEASGVYTSKSFSLIETGEQLHRNDEPSPARSSVLVRLSHSHIRFGAFQRLAFFEDRENLIRLIEHVRTYYHSDIAPDDPDRLAPKLLERIATVTARMVSSWMAAGFVHGVMNTDNMNVTGETFDFGPYRFLPTSDPNFTAAYFDQGGRYAFGRQPGAALWNLKQLAGTFTLVSDADVLTEALKAYESAYQAGLRDACFFQLGIKPTALETDLTFLQDLFNWMTESQIPWAQFFFDWFGGAISEERAEKSPAKRHYTTPEFLKLWTSLSQYQASAPERLEHGYFQRSTPETLLIDEIEHLWASIADEDDWSLFQAKLDGISAKRKALLE</sequence>
<evidence type="ECO:0000256" key="2">
    <source>
        <dbReference type="ARBA" id="ARBA00022679"/>
    </source>
</evidence>
<feature type="binding site" evidence="8">
    <location>
        <position position="119"/>
    </location>
    <ligand>
        <name>ATP</name>
        <dbReference type="ChEBI" id="CHEBI:30616"/>
    </ligand>
</feature>
<dbReference type="HAMAP" id="MF_00692">
    <property type="entry name" value="SelO"/>
    <property type="match status" value="1"/>
</dbReference>
<feature type="binding site" evidence="8">
    <location>
        <position position="173"/>
    </location>
    <ligand>
        <name>ATP</name>
        <dbReference type="ChEBI" id="CHEBI:30616"/>
    </ligand>
</feature>
<dbReference type="InterPro" id="IPR003846">
    <property type="entry name" value="SelO"/>
</dbReference>
<accession>A0ABW1SAC1</accession>
<evidence type="ECO:0000256" key="4">
    <source>
        <dbReference type="ARBA" id="ARBA00022723"/>
    </source>
</evidence>
<comment type="catalytic activity">
    <reaction evidence="8">
        <text>L-histidyl-[protein] + UTP = N(tele)-(5'-uridylyl)-L-histidyl-[protein] + diphosphate</text>
        <dbReference type="Rhea" id="RHEA:83891"/>
        <dbReference type="Rhea" id="RHEA-COMP:9745"/>
        <dbReference type="Rhea" id="RHEA-COMP:20239"/>
        <dbReference type="ChEBI" id="CHEBI:29979"/>
        <dbReference type="ChEBI" id="CHEBI:33019"/>
        <dbReference type="ChEBI" id="CHEBI:46398"/>
        <dbReference type="ChEBI" id="CHEBI:233474"/>
    </reaction>
</comment>
<comment type="similarity">
    <text evidence="1 8">Belongs to the SELO family.</text>
</comment>
<dbReference type="EC" id="2.7.7.108" evidence="8"/>
<proteinExistence type="inferred from homology"/>
<evidence type="ECO:0000256" key="8">
    <source>
        <dbReference type="HAMAP-Rule" id="MF_00692"/>
    </source>
</evidence>
<comment type="catalytic activity">
    <reaction evidence="8">
        <text>L-tyrosyl-[protein] + UTP = O-(5'-uridylyl)-L-tyrosyl-[protein] + diphosphate</text>
        <dbReference type="Rhea" id="RHEA:83887"/>
        <dbReference type="Rhea" id="RHEA-COMP:10136"/>
        <dbReference type="Rhea" id="RHEA-COMP:20238"/>
        <dbReference type="ChEBI" id="CHEBI:33019"/>
        <dbReference type="ChEBI" id="CHEBI:46398"/>
        <dbReference type="ChEBI" id="CHEBI:46858"/>
        <dbReference type="ChEBI" id="CHEBI:90602"/>
    </reaction>
</comment>
<dbReference type="EMBL" id="JBHSSW010000012">
    <property type="protein sequence ID" value="MFC6198509.1"/>
    <property type="molecule type" value="Genomic_DNA"/>
</dbReference>
<evidence type="ECO:0000256" key="5">
    <source>
        <dbReference type="ARBA" id="ARBA00022741"/>
    </source>
</evidence>
<evidence type="ECO:0000313" key="10">
    <source>
        <dbReference type="Proteomes" id="UP001596303"/>
    </source>
</evidence>
<feature type="binding site" evidence="8">
    <location>
        <position position="86"/>
    </location>
    <ligand>
        <name>ATP</name>
        <dbReference type="ChEBI" id="CHEBI:30616"/>
    </ligand>
</feature>
<dbReference type="EC" id="2.7.7.-" evidence="8"/>
<feature type="binding site" evidence="8">
    <location>
        <position position="180"/>
    </location>
    <ligand>
        <name>ATP</name>
        <dbReference type="ChEBI" id="CHEBI:30616"/>
    </ligand>
</feature>
<evidence type="ECO:0000256" key="6">
    <source>
        <dbReference type="ARBA" id="ARBA00022840"/>
    </source>
</evidence>
<comment type="catalytic activity">
    <reaction evidence="8">
        <text>L-seryl-[protein] + UTP = O-(5'-uridylyl)-L-seryl-[protein] + diphosphate</text>
        <dbReference type="Rhea" id="RHEA:64604"/>
        <dbReference type="Rhea" id="RHEA-COMP:9863"/>
        <dbReference type="Rhea" id="RHEA-COMP:16635"/>
        <dbReference type="ChEBI" id="CHEBI:29999"/>
        <dbReference type="ChEBI" id="CHEBI:33019"/>
        <dbReference type="ChEBI" id="CHEBI:46398"/>
        <dbReference type="ChEBI" id="CHEBI:156051"/>
    </reaction>
</comment>
<dbReference type="RefSeq" id="WP_377378780.1">
    <property type="nucleotide sequence ID" value="NZ_JBHSSW010000012.1"/>
</dbReference>
<keyword evidence="10" id="KW-1185">Reference proteome</keyword>
<keyword evidence="3 8" id="KW-0548">Nucleotidyltransferase</keyword>
<dbReference type="PANTHER" id="PTHR32057:SF14">
    <property type="entry name" value="PROTEIN ADENYLYLTRANSFERASE SELO, MITOCHONDRIAL"/>
    <property type="match status" value="1"/>
</dbReference>
<dbReference type="PANTHER" id="PTHR32057">
    <property type="entry name" value="PROTEIN ADENYLYLTRANSFERASE SELO, MITOCHONDRIAL"/>
    <property type="match status" value="1"/>
</dbReference>
<keyword evidence="5 8" id="KW-0547">Nucleotide-binding</keyword>
<dbReference type="Pfam" id="PF02696">
    <property type="entry name" value="SelO"/>
    <property type="match status" value="1"/>
</dbReference>
<feature type="binding site" evidence="8">
    <location>
        <position position="261"/>
    </location>
    <ligand>
        <name>ATP</name>
        <dbReference type="ChEBI" id="CHEBI:30616"/>
    </ligand>
</feature>
<comment type="catalytic activity">
    <reaction evidence="8">
        <text>L-seryl-[protein] + ATP = 3-O-(5'-adenylyl)-L-seryl-[protein] + diphosphate</text>
        <dbReference type="Rhea" id="RHEA:58120"/>
        <dbReference type="Rhea" id="RHEA-COMP:9863"/>
        <dbReference type="Rhea" id="RHEA-COMP:15073"/>
        <dbReference type="ChEBI" id="CHEBI:29999"/>
        <dbReference type="ChEBI" id="CHEBI:30616"/>
        <dbReference type="ChEBI" id="CHEBI:33019"/>
        <dbReference type="ChEBI" id="CHEBI:142516"/>
        <dbReference type="EC" id="2.7.7.108"/>
    </reaction>
</comment>
<keyword evidence="4 8" id="KW-0479">Metal-binding</keyword>
<dbReference type="GO" id="GO:0016779">
    <property type="term" value="F:nucleotidyltransferase activity"/>
    <property type="evidence" value="ECO:0007669"/>
    <property type="project" value="UniProtKB-KW"/>
</dbReference>
<evidence type="ECO:0000256" key="1">
    <source>
        <dbReference type="ARBA" id="ARBA00009747"/>
    </source>
</evidence>
<feature type="binding site" evidence="8">
    <location>
        <position position="120"/>
    </location>
    <ligand>
        <name>ATP</name>
        <dbReference type="ChEBI" id="CHEBI:30616"/>
    </ligand>
</feature>
<reference evidence="10" key="1">
    <citation type="journal article" date="2019" name="Int. J. Syst. Evol. Microbiol.">
        <title>The Global Catalogue of Microorganisms (GCM) 10K type strain sequencing project: providing services to taxonomists for standard genome sequencing and annotation.</title>
        <authorList>
            <consortium name="The Broad Institute Genomics Platform"/>
            <consortium name="The Broad Institute Genome Sequencing Center for Infectious Disease"/>
            <person name="Wu L."/>
            <person name="Ma J."/>
        </authorList>
    </citation>
    <scope>NUCLEOTIDE SEQUENCE [LARGE SCALE GENOMIC DNA]</scope>
    <source>
        <strain evidence="10">CGMCC-1.15741</strain>
    </source>
</reference>
<name>A0ABW1SAC1_9PROT</name>
<comment type="caution">
    <text evidence="9">The sequence shown here is derived from an EMBL/GenBank/DDBJ whole genome shotgun (WGS) entry which is preliminary data.</text>
</comment>
<feature type="binding site" evidence="8">
    <location>
        <position position="107"/>
    </location>
    <ligand>
        <name>ATP</name>
        <dbReference type="ChEBI" id="CHEBI:30616"/>
    </ligand>
</feature>